<reference evidence="1" key="1">
    <citation type="submission" date="2021-07" db="EMBL/GenBank/DDBJ databases">
        <authorList>
            <person name="Catto M.A."/>
            <person name="Jacobson A."/>
            <person name="Kennedy G."/>
            <person name="Labadie P."/>
            <person name="Hunt B.G."/>
            <person name="Srinivasan R."/>
        </authorList>
    </citation>
    <scope>NUCLEOTIDE SEQUENCE</scope>
    <source>
        <strain evidence="1">PL_HMW_Pooled</strain>
        <tissue evidence="1">Head</tissue>
    </source>
</reference>
<organism evidence="1 2">
    <name type="scientific">Frankliniella fusca</name>
    <dbReference type="NCBI Taxonomy" id="407009"/>
    <lineage>
        <taxon>Eukaryota</taxon>
        <taxon>Metazoa</taxon>
        <taxon>Ecdysozoa</taxon>
        <taxon>Arthropoda</taxon>
        <taxon>Hexapoda</taxon>
        <taxon>Insecta</taxon>
        <taxon>Pterygota</taxon>
        <taxon>Neoptera</taxon>
        <taxon>Paraneoptera</taxon>
        <taxon>Thysanoptera</taxon>
        <taxon>Terebrantia</taxon>
        <taxon>Thripoidea</taxon>
        <taxon>Thripidae</taxon>
        <taxon>Frankliniella</taxon>
    </lineage>
</organism>
<proteinExistence type="predicted"/>
<protein>
    <submittedName>
        <fullName evidence="1">Primosomal protein N</fullName>
    </submittedName>
</protein>
<reference evidence="1" key="2">
    <citation type="journal article" date="2023" name="BMC Genomics">
        <title>Pest status, molecular evolution, and epigenetic factors derived from the genome assembly of Frankliniella fusca, a thysanopteran phytovirus vector.</title>
        <authorList>
            <person name="Catto M.A."/>
            <person name="Labadie P.E."/>
            <person name="Jacobson A.L."/>
            <person name="Kennedy G.G."/>
            <person name="Srinivasan R."/>
            <person name="Hunt B.G."/>
        </authorList>
    </citation>
    <scope>NUCLEOTIDE SEQUENCE</scope>
    <source>
        <strain evidence="1">PL_HMW_Pooled</strain>
    </source>
</reference>
<evidence type="ECO:0000313" key="1">
    <source>
        <dbReference type="EMBL" id="KAK3921202.1"/>
    </source>
</evidence>
<gene>
    <name evidence="1" type="ORF">KUF71_010417</name>
</gene>
<accession>A0AAE1LKB0</accession>
<comment type="caution">
    <text evidence="1">The sequence shown here is derived from an EMBL/GenBank/DDBJ whole genome shotgun (WGS) entry which is preliminary data.</text>
</comment>
<sequence>MKDGLVQEELFESFMGQDAKRRPDRMHLNPKGMDVIEEALKTVPPFQPPTYNQQNVILLFKFFKFQALRPVI</sequence>
<dbReference type="EMBL" id="JAHWGI010001033">
    <property type="protein sequence ID" value="KAK3921202.1"/>
    <property type="molecule type" value="Genomic_DNA"/>
</dbReference>
<dbReference type="AlphaFoldDB" id="A0AAE1LKB0"/>
<evidence type="ECO:0000313" key="2">
    <source>
        <dbReference type="Proteomes" id="UP001219518"/>
    </source>
</evidence>
<dbReference type="Proteomes" id="UP001219518">
    <property type="component" value="Unassembled WGS sequence"/>
</dbReference>
<name>A0AAE1LKB0_9NEOP</name>
<keyword evidence="2" id="KW-1185">Reference proteome</keyword>